<evidence type="ECO:0000313" key="4">
    <source>
        <dbReference type="Proteomes" id="UP001055712"/>
    </source>
</evidence>
<accession>A0A9D4YWE0</accession>
<keyword evidence="2" id="KW-0812">Transmembrane</keyword>
<feature type="transmembrane region" description="Helical" evidence="2">
    <location>
        <begin position="75"/>
        <end position="93"/>
    </location>
</feature>
<sequence length="113" mass="12502">MLGLKQADLQRDCDQQERKLAAAQQRMASLQLQMRQLVAQQKEVSAMIDPEAAAAVRQAAVEAAERAEVEGRRDVFITLVGIIAFYGVAATSISREIGENRRRNNARDGCMLD</sequence>
<reference evidence="3" key="2">
    <citation type="submission" date="2020-11" db="EMBL/GenBank/DDBJ databases">
        <authorList>
            <person name="Cecchin M."/>
            <person name="Marcolungo L."/>
            <person name="Rossato M."/>
            <person name="Girolomoni L."/>
            <person name="Cosentino E."/>
            <person name="Cuine S."/>
            <person name="Li-Beisson Y."/>
            <person name="Delledonne M."/>
            <person name="Ballottari M."/>
        </authorList>
    </citation>
    <scope>NUCLEOTIDE SEQUENCE</scope>
    <source>
        <strain evidence="3">211/11P</strain>
        <tissue evidence="3">Whole cell</tissue>
    </source>
</reference>
<reference evidence="3" key="1">
    <citation type="journal article" date="2019" name="Plant J.">
        <title>Chlorella vulgaris genome assembly and annotation reveals the molecular basis for metabolic acclimation to high light conditions.</title>
        <authorList>
            <person name="Cecchin M."/>
            <person name="Marcolungo L."/>
            <person name="Rossato M."/>
            <person name="Girolomoni L."/>
            <person name="Cosentino E."/>
            <person name="Cuine S."/>
            <person name="Li-Beisson Y."/>
            <person name="Delledonne M."/>
            <person name="Ballottari M."/>
        </authorList>
    </citation>
    <scope>NUCLEOTIDE SEQUENCE</scope>
    <source>
        <strain evidence="3">211/11P</strain>
    </source>
</reference>
<organism evidence="3 4">
    <name type="scientific">Chlorella vulgaris</name>
    <name type="common">Green alga</name>
    <dbReference type="NCBI Taxonomy" id="3077"/>
    <lineage>
        <taxon>Eukaryota</taxon>
        <taxon>Viridiplantae</taxon>
        <taxon>Chlorophyta</taxon>
        <taxon>core chlorophytes</taxon>
        <taxon>Trebouxiophyceae</taxon>
        <taxon>Chlorellales</taxon>
        <taxon>Chlorellaceae</taxon>
        <taxon>Chlorella clade</taxon>
        <taxon>Chlorella</taxon>
    </lineage>
</organism>
<comment type="caution">
    <text evidence="3">The sequence shown here is derived from an EMBL/GenBank/DDBJ whole genome shotgun (WGS) entry which is preliminary data.</text>
</comment>
<protein>
    <submittedName>
        <fullName evidence="3">Uncharacterized protein</fullName>
    </submittedName>
</protein>
<evidence type="ECO:0000256" key="2">
    <source>
        <dbReference type="SAM" id="Phobius"/>
    </source>
</evidence>
<evidence type="ECO:0000313" key="3">
    <source>
        <dbReference type="EMBL" id="KAI3429624.1"/>
    </source>
</evidence>
<proteinExistence type="predicted"/>
<dbReference type="EMBL" id="SIDB01000008">
    <property type="protein sequence ID" value="KAI3429624.1"/>
    <property type="molecule type" value="Genomic_DNA"/>
</dbReference>
<keyword evidence="2" id="KW-0472">Membrane</keyword>
<keyword evidence="2" id="KW-1133">Transmembrane helix</keyword>
<keyword evidence="4" id="KW-1185">Reference proteome</keyword>
<dbReference type="AlphaFoldDB" id="A0A9D4YWE0"/>
<feature type="coiled-coil region" evidence="1">
    <location>
        <begin position="6"/>
        <end position="40"/>
    </location>
</feature>
<name>A0A9D4YWE0_CHLVU</name>
<evidence type="ECO:0000256" key="1">
    <source>
        <dbReference type="SAM" id="Coils"/>
    </source>
</evidence>
<dbReference type="Proteomes" id="UP001055712">
    <property type="component" value="Unassembled WGS sequence"/>
</dbReference>
<gene>
    <name evidence="3" type="ORF">D9Q98_005710</name>
</gene>
<keyword evidence="1" id="KW-0175">Coiled coil</keyword>